<dbReference type="Proteomes" id="UP000000361">
    <property type="component" value="Chromosome 1"/>
</dbReference>
<dbReference type="HOGENOM" id="CLU_1347848_0_0_5"/>
<protein>
    <recommendedName>
        <fullName evidence="3">AMP-binding enzyme C-terminal domain-containing protein</fullName>
    </recommendedName>
</protein>
<evidence type="ECO:0000313" key="1">
    <source>
        <dbReference type="EMBL" id="ABL69165.1"/>
    </source>
</evidence>
<dbReference type="Gene3D" id="3.30.300.30">
    <property type="match status" value="1"/>
</dbReference>
<dbReference type="InterPro" id="IPR045851">
    <property type="entry name" value="AMP-bd_C_sf"/>
</dbReference>
<dbReference type="AlphaFoldDB" id="A1B0X1"/>
<gene>
    <name evidence="1" type="ordered locus">Pden_1056</name>
</gene>
<dbReference type="EMBL" id="CP000489">
    <property type="protein sequence ID" value="ABL69165.1"/>
    <property type="molecule type" value="Genomic_DNA"/>
</dbReference>
<accession>A1B0X1</accession>
<name>A1B0X1_PARDP</name>
<evidence type="ECO:0008006" key="3">
    <source>
        <dbReference type="Google" id="ProtNLM"/>
    </source>
</evidence>
<dbReference type="STRING" id="318586.Pden_1056"/>
<dbReference type="eggNOG" id="COG0318">
    <property type="taxonomic scope" value="Bacteria"/>
</dbReference>
<dbReference type="KEGG" id="pde:Pden_1056"/>
<dbReference type="SUPFAM" id="SSF56801">
    <property type="entry name" value="Acetyl-CoA synthetase-like"/>
    <property type="match status" value="1"/>
</dbReference>
<keyword evidence="2" id="KW-1185">Reference proteome</keyword>
<organism evidence="1 2">
    <name type="scientific">Paracoccus denitrificans (strain Pd 1222)</name>
    <dbReference type="NCBI Taxonomy" id="318586"/>
    <lineage>
        <taxon>Bacteria</taxon>
        <taxon>Pseudomonadati</taxon>
        <taxon>Pseudomonadota</taxon>
        <taxon>Alphaproteobacteria</taxon>
        <taxon>Rhodobacterales</taxon>
        <taxon>Paracoccaceae</taxon>
        <taxon>Paracoccus</taxon>
    </lineage>
</organism>
<dbReference type="EnsemblBacteria" id="ABL69165">
    <property type="protein sequence ID" value="ABL69165"/>
    <property type="gene ID" value="Pden_1056"/>
</dbReference>
<reference evidence="2" key="1">
    <citation type="submission" date="2006-12" db="EMBL/GenBank/DDBJ databases">
        <title>Complete sequence of chromosome 1 of Paracoccus denitrificans PD1222.</title>
        <authorList>
            <person name="Copeland A."/>
            <person name="Lucas S."/>
            <person name="Lapidus A."/>
            <person name="Barry K."/>
            <person name="Detter J.C."/>
            <person name="Glavina del Rio T."/>
            <person name="Hammon N."/>
            <person name="Israni S."/>
            <person name="Dalin E."/>
            <person name="Tice H."/>
            <person name="Pitluck S."/>
            <person name="Munk A.C."/>
            <person name="Brettin T."/>
            <person name="Bruce D."/>
            <person name="Han C."/>
            <person name="Tapia R."/>
            <person name="Gilna P."/>
            <person name="Schmutz J."/>
            <person name="Larimer F."/>
            <person name="Land M."/>
            <person name="Hauser L."/>
            <person name="Kyrpides N."/>
            <person name="Lykidis A."/>
            <person name="Spiro S."/>
            <person name="Richardson D.J."/>
            <person name="Moir J.W.B."/>
            <person name="Ferguson S.J."/>
            <person name="van Spanning R.J.M."/>
            <person name="Richardson P."/>
        </authorList>
    </citation>
    <scope>NUCLEOTIDE SEQUENCE [LARGE SCALE GENOMIC DNA]</scope>
    <source>
        <strain evidence="2">Pd 1222</strain>
    </source>
</reference>
<evidence type="ECO:0000313" key="2">
    <source>
        <dbReference type="Proteomes" id="UP000000361"/>
    </source>
</evidence>
<sequence length="203" mass="22009">MQNIGRSPARSAHVTADCMASGYPFLQSGHRRFGPDAAATAIGKFGRTGHEHMLSRLVHGCIDSIADGSVFSAAMPGGPLVCGTRQGMLTTSAFRWRPHVPKPVAAQSSPTSRRRLSMNPVVCRISMPKSTCIERRVGEGVTAVVVPTGRFALTRTDVLAPLEGRLVRFKQPKRVLFVDELPRSAMGKVQKNLLRDRFAGLCD</sequence>
<proteinExistence type="predicted"/>